<reference evidence="1 2" key="1">
    <citation type="journal article" date="2019" name="Sci. Rep.">
        <title>Orb-weaving spider Araneus ventricosus genome elucidates the spidroin gene catalogue.</title>
        <authorList>
            <person name="Kono N."/>
            <person name="Nakamura H."/>
            <person name="Ohtoshi R."/>
            <person name="Moran D.A.P."/>
            <person name="Shinohara A."/>
            <person name="Yoshida Y."/>
            <person name="Fujiwara M."/>
            <person name="Mori M."/>
            <person name="Tomita M."/>
            <person name="Arakawa K."/>
        </authorList>
    </citation>
    <scope>NUCLEOTIDE SEQUENCE [LARGE SCALE GENOMIC DNA]</scope>
</reference>
<evidence type="ECO:0000313" key="2">
    <source>
        <dbReference type="Proteomes" id="UP000499080"/>
    </source>
</evidence>
<dbReference type="AlphaFoldDB" id="A0A4Y2JSG3"/>
<dbReference type="Proteomes" id="UP000499080">
    <property type="component" value="Unassembled WGS sequence"/>
</dbReference>
<name>A0A4Y2JSG3_ARAVE</name>
<organism evidence="1 2">
    <name type="scientific">Araneus ventricosus</name>
    <name type="common">Orbweaver spider</name>
    <name type="synonym">Epeira ventricosa</name>
    <dbReference type="NCBI Taxonomy" id="182803"/>
    <lineage>
        <taxon>Eukaryota</taxon>
        <taxon>Metazoa</taxon>
        <taxon>Ecdysozoa</taxon>
        <taxon>Arthropoda</taxon>
        <taxon>Chelicerata</taxon>
        <taxon>Arachnida</taxon>
        <taxon>Araneae</taxon>
        <taxon>Araneomorphae</taxon>
        <taxon>Entelegynae</taxon>
        <taxon>Araneoidea</taxon>
        <taxon>Araneidae</taxon>
        <taxon>Araneus</taxon>
    </lineage>
</organism>
<protein>
    <submittedName>
        <fullName evidence="1">Uncharacterized protein</fullName>
    </submittedName>
</protein>
<evidence type="ECO:0000313" key="1">
    <source>
        <dbReference type="EMBL" id="GBM92389.1"/>
    </source>
</evidence>
<dbReference type="EMBL" id="BGPR01003784">
    <property type="protein sequence ID" value="GBM92389.1"/>
    <property type="molecule type" value="Genomic_DNA"/>
</dbReference>
<gene>
    <name evidence="1" type="ORF">AVEN_213228_1</name>
</gene>
<keyword evidence="2" id="KW-1185">Reference proteome</keyword>
<comment type="caution">
    <text evidence="1">The sequence shown here is derived from an EMBL/GenBank/DDBJ whole genome shotgun (WGS) entry which is preliminary data.</text>
</comment>
<accession>A0A4Y2JSG3</accession>
<proteinExistence type="predicted"/>
<sequence>MGLRLDDDDDGDDIVENTISLISHTEGTQIAKKVAISLSISCPRKYFRANRFGNHSRKIDVDNLLMNHLSHRVYPRPVYWLVRLPSNSRNAGSIPGSEKFEACRNAALKRGVSLCKNTASEGPYSFPEGGFLTLTSILYAILK</sequence>